<accession>A0A5B7H6B9</accession>
<keyword evidence="2" id="KW-1185">Reference proteome</keyword>
<protein>
    <submittedName>
        <fullName evidence="1">Uncharacterized protein</fullName>
    </submittedName>
</protein>
<evidence type="ECO:0000313" key="1">
    <source>
        <dbReference type="EMBL" id="MPC65399.1"/>
    </source>
</evidence>
<dbReference type="Proteomes" id="UP000324222">
    <property type="component" value="Unassembled WGS sequence"/>
</dbReference>
<reference evidence="1 2" key="1">
    <citation type="submission" date="2019-05" db="EMBL/GenBank/DDBJ databases">
        <title>Another draft genome of Portunus trituberculatus and its Hox gene families provides insights of decapod evolution.</title>
        <authorList>
            <person name="Jeong J.-H."/>
            <person name="Song I."/>
            <person name="Kim S."/>
            <person name="Choi T."/>
            <person name="Kim D."/>
            <person name="Ryu S."/>
            <person name="Kim W."/>
        </authorList>
    </citation>
    <scope>NUCLEOTIDE SEQUENCE [LARGE SCALE GENOMIC DNA]</scope>
    <source>
        <tissue evidence="1">Muscle</tissue>
    </source>
</reference>
<evidence type="ECO:0000313" key="2">
    <source>
        <dbReference type="Proteomes" id="UP000324222"/>
    </source>
</evidence>
<gene>
    <name evidence="1" type="ORF">E2C01_059533</name>
</gene>
<sequence length="135" mass="14712">MWHHSGGSNIQDGLKFHGPRQCLLYICWVRLLHDLQHWPAQTGHGVQCFLLVAPSLSLSEQLKLCLANCPPNSASLRWTEVPPTCQGDPVTDGGGGDCGRMIASSSGAGVYHRCIDCVLLPQQPKMRRDSPVLLA</sequence>
<dbReference type="EMBL" id="VSRR010023328">
    <property type="protein sequence ID" value="MPC65399.1"/>
    <property type="molecule type" value="Genomic_DNA"/>
</dbReference>
<proteinExistence type="predicted"/>
<dbReference type="AlphaFoldDB" id="A0A5B7H6B9"/>
<comment type="caution">
    <text evidence="1">The sequence shown here is derived from an EMBL/GenBank/DDBJ whole genome shotgun (WGS) entry which is preliminary data.</text>
</comment>
<organism evidence="1 2">
    <name type="scientific">Portunus trituberculatus</name>
    <name type="common">Swimming crab</name>
    <name type="synonym">Neptunus trituberculatus</name>
    <dbReference type="NCBI Taxonomy" id="210409"/>
    <lineage>
        <taxon>Eukaryota</taxon>
        <taxon>Metazoa</taxon>
        <taxon>Ecdysozoa</taxon>
        <taxon>Arthropoda</taxon>
        <taxon>Crustacea</taxon>
        <taxon>Multicrustacea</taxon>
        <taxon>Malacostraca</taxon>
        <taxon>Eumalacostraca</taxon>
        <taxon>Eucarida</taxon>
        <taxon>Decapoda</taxon>
        <taxon>Pleocyemata</taxon>
        <taxon>Brachyura</taxon>
        <taxon>Eubrachyura</taxon>
        <taxon>Portunoidea</taxon>
        <taxon>Portunidae</taxon>
        <taxon>Portuninae</taxon>
        <taxon>Portunus</taxon>
    </lineage>
</organism>
<name>A0A5B7H6B9_PORTR</name>